<evidence type="ECO:0000313" key="2">
    <source>
        <dbReference type="EMBL" id="OGK47537.1"/>
    </source>
</evidence>
<gene>
    <name evidence="2" type="ORF">A3A93_04850</name>
</gene>
<accession>A0A1F7IVY8</accession>
<keyword evidence="1" id="KW-0812">Transmembrane</keyword>
<dbReference type="Gene3D" id="2.60.40.10">
    <property type="entry name" value="Immunoglobulins"/>
    <property type="match status" value="1"/>
</dbReference>
<dbReference type="AlphaFoldDB" id="A0A1F7IVY8"/>
<dbReference type="InterPro" id="IPR013783">
    <property type="entry name" value="Ig-like_fold"/>
</dbReference>
<evidence type="ECO:0000256" key="1">
    <source>
        <dbReference type="SAM" id="Phobius"/>
    </source>
</evidence>
<sequence length="419" mass="46354">MHIVQDFLVRLKNSFKKLSRSQKIAVIAILLLLLISILSQIIMKNRRTFTSRGAELPATPPTPPSNSYAKALYLKNSKNVNDTYVSAPAPIKLTNAYTLEAWVNIPKTATSESQLLLYDIVTISADKEAIGYSYLAKIQIAKIYGTNDLTASFNVRTNKLYPGQEVDESGLVTSINNGLVLKYDQWNHIAGTFVASDGVCKIKLYINGIDSGFPSEDANNCSTSPFVGNAILIGKTQQAAEGPYYLHGAVDEVKMVEKIKYSKDFIPSLNPGGVDEKTLFLYHMDGDLNDSSYSHYNGTLTGSNFEFIPSTIRTNNRHPIISTLNVTYAKKGQSVTRSFIARDSSYNSMISQIENLPPGLSITNCKDMIVTPKTGSKYMQHKCVIQGNPTKVGEFFTTFKVTDNQGATSEQNFRFIIRN</sequence>
<dbReference type="SUPFAM" id="SSF49899">
    <property type="entry name" value="Concanavalin A-like lectins/glucanases"/>
    <property type="match status" value="1"/>
</dbReference>
<name>A0A1F7IVY8_9BACT</name>
<dbReference type="Pfam" id="PF13385">
    <property type="entry name" value="Laminin_G_3"/>
    <property type="match status" value="1"/>
</dbReference>
<dbReference type="STRING" id="1802061.A3A93_04850"/>
<dbReference type="EMBL" id="MGAL01000030">
    <property type="protein sequence ID" value="OGK47537.1"/>
    <property type="molecule type" value="Genomic_DNA"/>
</dbReference>
<protein>
    <recommendedName>
        <fullName evidence="4">LamG-like jellyroll fold domain-containing protein</fullName>
    </recommendedName>
</protein>
<keyword evidence="1" id="KW-1133">Transmembrane helix</keyword>
<organism evidence="2 3">
    <name type="scientific">Candidatus Roizmanbacteria bacterium RIFCSPLOWO2_01_FULL_38_12</name>
    <dbReference type="NCBI Taxonomy" id="1802061"/>
    <lineage>
        <taxon>Bacteria</taxon>
        <taxon>Candidatus Roizmaniibacteriota</taxon>
    </lineage>
</organism>
<feature type="transmembrane region" description="Helical" evidence="1">
    <location>
        <begin position="24"/>
        <end position="43"/>
    </location>
</feature>
<comment type="caution">
    <text evidence="2">The sequence shown here is derived from an EMBL/GenBank/DDBJ whole genome shotgun (WGS) entry which is preliminary data.</text>
</comment>
<dbReference type="InterPro" id="IPR013320">
    <property type="entry name" value="ConA-like_dom_sf"/>
</dbReference>
<keyword evidence="1" id="KW-0472">Membrane</keyword>
<dbReference type="Gene3D" id="2.60.120.200">
    <property type="match status" value="1"/>
</dbReference>
<dbReference type="Proteomes" id="UP000177141">
    <property type="component" value="Unassembled WGS sequence"/>
</dbReference>
<proteinExistence type="predicted"/>
<evidence type="ECO:0008006" key="4">
    <source>
        <dbReference type="Google" id="ProtNLM"/>
    </source>
</evidence>
<evidence type="ECO:0000313" key="3">
    <source>
        <dbReference type="Proteomes" id="UP000177141"/>
    </source>
</evidence>
<reference evidence="2 3" key="1">
    <citation type="journal article" date="2016" name="Nat. Commun.">
        <title>Thousands of microbial genomes shed light on interconnected biogeochemical processes in an aquifer system.</title>
        <authorList>
            <person name="Anantharaman K."/>
            <person name="Brown C.T."/>
            <person name="Hug L.A."/>
            <person name="Sharon I."/>
            <person name="Castelle C.J."/>
            <person name="Probst A.J."/>
            <person name="Thomas B.C."/>
            <person name="Singh A."/>
            <person name="Wilkins M.J."/>
            <person name="Karaoz U."/>
            <person name="Brodie E.L."/>
            <person name="Williams K.H."/>
            <person name="Hubbard S.S."/>
            <person name="Banfield J.F."/>
        </authorList>
    </citation>
    <scope>NUCLEOTIDE SEQUENCE [LARGE SCALE GENOMIC DNA]</scope>
</reference>